<reference evidence="2 3" key="1">
    <citation type="submission" date="2020-08" db="EMBL/GenBank/DDBJ databases">
        <title>Sequencing the genomes of 1000 actinobacteria strains.</title>
        <authorList>
            <person name="Klenk H.-P."/>
        </authorList>
    </citation>
    <scope>NUCLEOTIDE SEQUENCE [LARGE SCALE GENOMIC DNA]</scope>
    <source>
        <strain evidence="2 3">DSM 43582</strain>
    </source>
</reference>
<dbReference type="InterPro" id="IPR029045">
    <property type="entry name" value="ClpP/crotonase-like_dom_sf"/>
</dbReference>
<dbReference type="GO" id="GO:0003824">
    <property type="term" value="F:catalytic activity"/>
    <property type="evidence" value="ECO:0007669"/>
    <property type="project" value="UniProtKB-ARBA"/>
</dbReference>
<comment type="similarity">
    <text evidence="1">Belongs to the enoyl-CoA hydratase/isomerase family.</text>
</comment>
<comment type="caution">
    <text evidence="2">The sequence shown here is derived from an EMBL/GenBank/DDBJ whole genome shotgun (WGS) entry which is preliminary data.</text>
</comment>
<dbReference type="PANTHER" id="PTHR43802:SF1">
    <property type="entry name" value="IP11341P-RELATED"/>
    <property type="match status" value="1"/>
</dbReference>
<dbReference type="Proteomes" id="UP000540412">
    <property type="component" value="Unassembled WGS sequence"/>
</dbReference>
<sequence>MTSPLVLREDSYGVSTLTLNRPDKLNALHVGVFAELRAHLEELATDSSVHCLVLTGAGRSFCAGHDLSVLAGGEAEETSHFEAETIDLLEEFPRPTIAKIRGHCLTGGLELALGCDLLMAAETASFGDTHGKWGLVPVWGMSVRLPERVGMARAKELSFTSRKIDAGTALGYGLIDRCVPEGELDTAVSLLAFEIAANSAGTNRIYKKLYARARGSGRRAALESERGLPFGLPDDMGERLRG</sequence>
<accession>A0A7W9PBM4</accession>
<evidence type="ECO:0000313" key="3">
    <source>
        <dbReference type="Proteomes" id="UP000540412"/>
    </source>
</evidence>
<dbReference type="CDD" id="cd06558">
    <property type="entry name" value="crotonase-like"/>
    <property type="match status" value="1"/>
</dbReference>
<protein>
    <submittedName>
        <fullName evidence="2">Enoyl-CoA hydratase/carnithine racemase</fullName>
    </submittedName>
</protein>
<dbReference type="InterPro" id="IPR001753">
    <property type="entry name" value="Enoyl-CoA_hydra/iso"/>
</dbReference>
<evidence type="ECO:0000256" key="1">
    <source>
        <dbReference type="ARBA" id="ARBA00005254"/>
    </source>
</evidence>
<proteinExistence type="inferred from homology"/>
<dbReference type="PANTHER" id="PTHR43802">
    <property type="entry name" value="ENOYL-COA HYDRATASE"/>
    <property type="match status" value="1"/>
</dbReference>
<dbReference type="SUPFAM" id="SSF52096">
    <property type="entry name" value="ClpP/crotonase"/>
    <property type="match status" value="1"/>
</dbReference>
<dbReference type="EMBL" id="JACHIT010000001">
    <property type="protein sequence ID" value="MBB5913000.1"/>
    <property type="molecule type" value="Genomic_DNA"/>
</dbReference>
<gene>
    <name evidence="2" type="ORF">BJY24_001867</name>
</gene>
<name>A0A7W9PBM4_9NOCA</name>
<dbReference type="Pfam" id="PF00378">
    <property type="entry name" value="ECH_1"/>
    <property type="match status" value="1"/>
</dbReference>
<keyword evidence="3" id="KW-1185">Reference proteome</keyword>
<organism evidence="2 3">
    <name type="scientific">Nocardia transvalensis</name>
    <dbReference type="NCBI Taxonomy" id="37333"/>
    <lineage>
        <taxon>Bacteria</taxon>
        <taxon>Bacillati</taxon>
        <taxon>Actinomycetota</taxon>
        <taxon>Actinomycetes</taxon>
        <taxon>Mycobacteriales</taxon>
        <taxon>Nocardiaceae</taxon>
        <taxon>Nocardia</taxon>
    </lineage>
</organism>
<dbReference type="RefSeq" id="WP_083905145.1">
    <property type="nucleotide sequence ID" value="NZ_JACHIT010000001.1"/>
</dbReference>
<evidence type="ECO:0000313" key="2">
    <source>
        <dbReference type="EMBL" id="MBB5913000.1"/>
    </source>
</evidence>
<dbReference type="Gene3D" id="3.90.226.10">
    <property type="entry name" value="2-enoyl-CoA Hydratase, Chain A, domain 1"/>
    <property type="match status" value="1"/>
</dbReference>
<dbReference type="AlphaFoldDB" id="A0A7W9PBM4"/>